<reference evidence="2" key="1">
    <citation type="submission" date="2024-06" db="EMBL/GenBank/DDBJ databases">
        <authorList>
            <consortium name="consrtm"/>
            <person name="Uemura M."/>
            <person name="Terahara T."/>
        </authorList>
    </citation>
    <scope>NUCLEOTIDE SEQUENCE</scope>
    <source>
        <strain evidence="2">KM77-8</strain>
    </source>
</reference>
<name>A0AAT9HT70_9ACTN</name>
<dbReference type="AlphaFoldDB" id="A0AAT9HT70"/>
<proteinExistence type="predicted"/>
<protein>
    <submittedName>
        <fullName evidence="2">Uncharacterized protein</fullName>
    </submittedName>
</protein>
<accession>A0AAT9HT70</accession>
<reference evidence="2" key="2">
    <citation type="submission" date="2024-07" db="EMBL/GenBank/DDBJ databases">
        <title>Streptomyces haneummycinica sp. nov., a new antibiotic-producing actinobacterium isolated from marine sediment.</title>
        <authorList>
            <person name="Uemura M."/>
            <person name="Hamada M."/>
            <person name="Hirano S."/>
            <person name="Kobayashi K."/>
            <person name="Ohshiro T."/>
            <person name="Kobayashi T."/>
            <person name="Terahara T."/>
        </authorList>
    </citation>
    <scope>NUCLEOTIDE SEQUENCE</scope>
    <source>
        <strain evidence="2">KM77-8</strain>
    </source>
</reference>
<feature type="compositionally biased region" description="Low complexity" evidence="1">
    <location>
        <begin position="109"/>
        <end position="170"/>
    </location>
</feature>
<gene>
    <name evidence="2" type="ORF">SHKM778_66230</name>
</gene>
<feature type="region of interest" description="Disordered" evidence="1">
    <location>
        <begin position="109"/>
        <end position="177"/>
    </location>
</feature>
<sequence>MLDAARRLVPVDPAKGLDSGEAWLKGEGAMLAAAERVVEAAGFRRETALRLLEQTRATAAECLVDPEDDLGMGSVHFPEPHLVGAGRRTAQRTLASARRPAWCCAVTRGAGSTGSGCTASWTSSPTTASPPTSSPSPRSSTTYGTWASGSPRAAPAPARWSTTSSASRTPIRSSTGC</sequence>
<organism evidence="2">
    <name type="scientific">Streptomyces haneummycinicus</name>
    <dbReference type="NCBI Taxonomy" id="3074435"/>
    <lineage>
        <taxon>Bacteria</taxon>
        <taxon>Bacillati</taxon>
        <taxon>Actinomycetota</taxon>
        <taxon>Actinomycetes</taxon>
        <taxon>Kitasatosporales</taxon>
        <taxon>Streptomycetaceae</taxon>
        <taxon>Streptomyces</taxon>
    </lineage>
</organism>
<evidence type="ECO:0000256" key="1">
    <source>
        <dbReference type="SAM" id="MobiDB-lite"/>
    </source>
</evidence>
<dbReference type="EMBL" id="AP035768">
    <property type="protein sequence ID" value="BFO20235.1"/>
    <property type="molecule type" value="Genomic_DNA"/>
</dbReference>
<evidence type="ECO:0000313" key="2">
    <source>
        <dbReference type="EMBL" id="BFO20235.1"/>
    </source>
</evidence>